<proteinExistence type="predicted"/>
<accession>A0ABM8V387</accession>
<organism evidence="1 2">
    <name type="scientific">Thermobacillus xylanilyticus</name>
    <dbReference type="NCBI Taxonomy" id="76633"/>
    <lineage>
        <taxon>Bacteria</taxon>
        <taxon>Bacillati</taxon>
        <taxon>Bacillota</taxon>
        <taxon>Bacilli</taxon>
        <taxon>Bacillales</taxon>
        <taxon>Paenibacillaceae</taxon>
        <taxon>Thermobacillus</taxon>
    </lineage>
</organism>
<name>A0ABM8V387_THEXY</name>
<evidence type="ECO:0000313" key="2">
    <source>
        <dbReference type="Proteomes" id="UP000681526"/>
    </source>
</evidence>
<dbReference type="Proteomes" id="UP000681526">
    <property type="component" value="Unassembled WGS sequence"/>
</dbReference>
<gene>
    <name evidence="1" type="primary">txxe 1655</name>
    <name evidence="1" type="ORF">TXXE_07945</name>
</gene>
<protein>
    <submittedName>
        <fullName evidence="1">Uncharacterized protein</fullName>
    </submittedName>
</protein>
<sequence>MKKFSKICKIYCCTVYCISGHQVRRGSTRN</sequence>
<reference evidence="1 2" key="1">
    <citation type="submission" date="2021-04" db="EMBL/GenBank/DDBJ databases">
        <authorList>
            <person name="Rakotoarivonina H."/>
        </authorList>
    </citation>
    <scope>NUCLEOTIDE SEQUENCE [LARGE SCALE GENOMIC DNA]</scope>
    <source>
        <strain evidence="1 2">XE</strain>
    </source>
</reference>
<evidence type="ECO:0000313" key="1">
    <source>
        <dbReference type="EMBL" id="CAG5084599.1"/>
    </source>
</evidence>
<keyword evidence="2" id="KW-1185">Reference proteome</keyword>
<dbReference type="EMBL" id="CAJRAY010000037">
    <property type="protein sequence ID" value="CAG5084599.1"/>
    <property type="molecule type" value="Genomic_DNA"/>
</dbReference>
<comment type="caution">
    <text evidence="1">The sequence shown here is derived from an EMBL/GenBank/DDBJ whole genome shotgun (WGS) entry which is preliminary data.</text>
</comment>